<sequence>MTSIDGDMAGVANTQTEEMVRLKEEETCLSDQEVAFNLVGCNRPNTIHFTTFTDNSSIAGNSSTIDRLKRRIVLLESRGQQLKSEKEHLQAVYQRQCSQQVNLVQHLVDKMQQLRGIGTNSGDTPPPFDPEALQRLDTLTTEILQEAQTLENSMRHPQKIPAATGNHGELTRHTSSAVRFPEQLSIKANQLKEEYERLRSFDSDLETNSDEEAELTPTPHVILPQLPPVPSEMSSAARKKVFVETHRLVFAPLESSPNDNKVSTFHQPELPEDEDEAPWRRTPIDQATDASPWRRTSSTSTPTEENPPDQCRPTTVATVRNTAPNIRRMIDKYHQRVTASGKERSAPTFQFRPRCDLMTDERSSSSTPPPTIVIENKGQSSPLAAAADSPLPYEQSGQLHPNCMVQLSKSLSAGAMSPASTETQRAGSSASSATGWKGSGVLRSQSGLQLPTGQVTPCARNPSFFRKSPLDPSIDDLLQKYRGRRLVGNVPADLPKSPTTNPERMLKLKQAREAFLTVGPGAIQSVESLCPSEDRAQPLLDEEPLPQQGPALFVQGIETKSVVQALCRQCLFVDVNVDAEHPPAADTGSCRSQEGSVMIAGAWSTTGSSVPSSPAASRRSSHSDNLRQRRNSPQQHPAVTSTFLRGPYI</sequence>
<dbReference type="AlphaFoldDB" id="A0A8J2W8B5"/>
<feature type="compositionally biased region" description="Polar residues" evidence="1">
    <location>
        <begin position="255"/>
        <end position="266"/>
    </location>
</feature>
<feature type="region of interest" description="Disordered" evidence="1">
    <location>
        <begin position="415"/>
        <end position="470"/>
    </location>
</feature>
<evidence type="ECO:0000313" key="2">
    <source>
        <dbReference type="EMBL" id="CAH0108715.1"/>
    </source>
</evidence>
<feature type="compositionally biased region" description="Low complexity" evidence="1">
    <location>
        <begin position="380"/>
        <end position="389"/>
    </location>
</feature>
<accession>A0A8J2W8B5</accession>
<comment type="caution">
    <text evidence="2">The sequence shown here is derived from an EMBL/GenBank/DDBJ whole genome shotgun (WGS) entry which is preliminary data.</text>
</comment>
<dbReference type="OrthoDB" id="6376173at2759"/>
<feature type="compositionally biased region" description="Polar residues" evidence="1">
    <location>
        <begin position="631"/>
        <end position="643"/>
    </location>
</feature>
<organism evidence="2 3">
    <name type="scientific">Daphnia galeata</name>
    <dbReference type="NCBI Taxonomy" id="27404"/>
    <lineage>
        <taxon>Eukaryota</taxon>
        <taxon>Metazoa</taxon>
        <taxon>Ecdysozoa</taxon>
        <taxon>Arthropoda</taxon>
        <taxon>Crustacea</taxon>
        <taxon>Branchiopoda</taxon>
        <taxon>Diplostraca</taxon>
        <taxon>Cladocera</taxon>
        <taxon>Anomopoda</taxon>
        <taxon>Daphniidae</taxon>
        <taxon>Daphnia</taxon>
    </lineage>
</organism>
<feature type="compositionally biased region" description="Low complexity" evidence="1">
    <location>
        <begin position="291"/>
        <end position="304"/>
    </location>
</feature>
<feature type="region of interest" description="Disordered" evidence="1">
    <location>
        <begin position="254"/>
        <end position="315"/>
    </location>
</feature>
<feature type="region of interest" description="Disordered" evidence="1">
    <location>
        <begin position="202"/>
        <end position="227"/>
    </location>
</feature>
<evidence type="ECO:0000313" key="3">
    <source>
        <dbReference type="Proteomes" id="UP000789390"/>
    </source>
</evidence>
<protein>
    <submittedName>
        <fullName evidence="2">Uncharacterized protein</fullName>
    </submittedName>
</protein>
<dbReference type="EMBL" id="CAKKLH010000287">
    <property type="protein sequence ID" value="CAH0108715.1"/>
    <property type="molecule type" value="Genomic_DNA"/>
</dbReference>
<keyword evidence="3" id="KW-1185">Reference proteome</keyword>
<proteinExistence type="predicted"/>
<feature type="compositionally biased region" description="Acidic residues" evidence="1">
    <location>
        <begin position="203"/>
        <end position="214"/>
    </location>
</feature>
<feature type="compositionally biased region" description="Polar residues" evidence="1">
    <location>
        <begin position="418"/>
        <end position="434"/>
    </location>
</feature>
<feature type="compositionally biased region" description="Polar residues" evidence="1">
    <location>
        <begin position="442"/>
        <end position="455"/>
    </location>
</feature>
<feature type="region of interest" description="Disordered" evidence="1">
    <location>
        <begin position="357"/>
        <end position="389"/>
    </location>
</feature>
<reference evidence="2" key="1">
    <citation type="submission" date="2021-11" db="EMBL/GenBank/DDBJ databases">
        <authorList>
            <person name="Schell T."/>
        </authorList>
    </citation>
    <scope>NUCLEOTIDE SEQUENCE</scope>
    <source>
        <strain evidence="2">M5</strain>
    </source>
</reference>
<feature type="region of interest" description="Disordered" evidence="1">
    <location>
        <begin position="604"/>
        <end position="649"/>
    </location>
</feature>
<dbReference type="Proteomes" id="UP000789390">
    <property type="component" value="Unassembled WGS sequence"/>
</dbReference>
<name>A0A8J2W8B5_9CRUS</name>
<gene>
    <name evidence="2" type="ORF">DGAL_LOCUS12112</name>
</gene>
<feature type="compositionally biased region" description="Low complexity" evidence="1">
    <location>
        <begin position="604"/>
        <end position="618"/>
    </location>
</feature>
<evidence type="ECO:0000256" key="1">
    <source>
        <dbReference type="SAM" id="MobiDB-lite"/>
    </source>
</evidence>